<dbReference type="EMBL" id="JACHHX010000013">
    <property type="protein sequence ID" value="MBB5015999.1"/>
    <property type="molecule type" value="Genomic_DNA"/>
</dbReference>
<feature type="domain" description="DUF2383" evidence="1">
    <location>
        <begin position="4"/>
        <end position="61"/>
    </location>
</feature>
<dbReference type="InterPro" id="IPR012347">
    <property type="entry name" value="Ferritin-like"/>
</dbReference>
<proteinExistence type="predicted"/>
<evidence type="ECO:0000313" key="2">
    <source>
        <dbReference type="EMBL" id="MBB5015999.1"/>
    </source>
</evidence>
<keyword evidence="3" id="KW-1185">Reference proteome</keyword>
<organism evidence="2 3">
    <name type="scientific">Rehaibacterium terrae</name>
    <dbReference type="NCBI Taxonomy" id="1341696"/>
    <lineage>
        <taxon>Bacteria</taxon>
        <taxon>Pseudomonadati</taxon>
        <taxon>Pseudomonadota</taxon>
        <taxon>Gammaproteobacteria</taxon>
        <taxon>Lysobacterales</taxon>
        <taxon>Lysobacteraceae</taxon>
        <taxon>Rehaibacterium</taxon>
    </lineage>
</organism>
<protein>
    <submittedName>
        <fullName evidence="2">Uncharacterized protein (TIGR02284 family)</fullName>
    </submittedName>
</protein>
<reference evidence="2 3" key="1">
    <citation type="submission" date="2020-08" db="EMBL/GenBank/DDBJ databases">
        <title>Genomic Encyclopedia of Type Strains, Phase IV (KMG-IV): sequencing the most valuable type-strain genomes for metagenomic binning, comparative biology and taxonomic classification.</title>
        <authorList>
            <person name="Goeker M."/>
        </authorList>
    </citation>
    <scope>NUCLEOTIDE SEQUENCE [LARGE SCALE GENOMIC DNA]</scope>
    <source>
        <strain evidence="2 3">DSM 25897</strain>
    </source>
</reference>
<dbReference type="Proteomes" id="UP000519004">
    <property type="component" value="Unassembled WGS sequence"/>
</dbReference>
<comment type="caution">
    <text evidence="2">The sequence shown here is derived from an EMBL/GenBank/DDBJ whole genome shotgun (WGS) entry which is preliminary data.</text>
</comment>
<dbReference type="Gene3D" id="1.20.1260.10">
    <property type="match status" value="1"/>
</dbReference>
<gene>
    <name evidence="2" type="ORF">HNQ58_001909</name>
</gene>
<dbReference type="AlphaFoldDB" id="A0A7W7Y0S6"/>
<dbReference type="Pfam" id="PF09537">
    <property type="entry name" value="DUF2383"/>
    <property type="match status" value="1"/>
</dbReference>
<dbReference type="RefSeq" id="WP_183948674.1">
    <property type="nucleotide sequence ID" value="NZ_JACHHX010000013.1"/>
</dbReference>
<accession>A0A7W7Y0S6</accession>
<name>A0A7W7Y0S6_9GAMM</name>
<dbReference type="InterPro" id="IPR019052">
    <property type="entry name" value="DUF2383"/>
</dbReference>
<sequence>MSETTKILPDLIEATREGVGFYEAAAQKVQDKELVKLFRQMAQAKAVLVHELESEVPRRAGRRSTMEWLDEIRNSYRAAGKELGKVDLEFVSQLEQAESCLLEQVHAVRFDRGNSFLIRVLAMQYEGKAGDLHGQLKSRKKRLMTA</sequence>
<evidence type="ECO:0000313" key="3">
    <source>
        <dbReference type="Proteomes" id="UP000519004"/>
    </source>
</evidence>
<evidence type="ECO:0000259" key="1">
    <source>
        <dbReference type="Pfam" id="PF09537"/>
    </source>
</evidence>